<feature type="compositionally biased region" description="Polar residues" evidence="1">
    <location>
        <begin position="219"/>
        <end position="231"/>
    </location>
</feature>
<keyword evidence="3" id="KW-1185">Reference proteome</keyword>
<gene>
    <name evidence="2" type="ORF">ECRASSUSDP1_LOCUS28950</name>
</gene>
<evidence type="ECO:0000313" key="3">
    <source>
        <dbReference type="Proteomes" id="UP001295684"/>
    </source>
</evidence>
<evidence type="ECO:0000256" key="1">
    <source>
        <dbReference type="SAM" id="MobiDB-lite"/>
    </source>
</evidence>
<sequence>MGGCCANGAVKINHNSDHPLYDKTPSRNGKYSNNGNKVLPSPNGYDIIQEKSLKKRSSICMEDAIMIAYEYLQPNSNKSAKTKSRIMSMKPSQGVLCVLDKIFDYLDIEEIEAVSTGCKLFLYVATLDSIMLKYKHIPTFSSKKVLQIVEDHFLDNQRTRKGSEDVDQTLSSVHCLNTKGIMEKSKGNDRASKFNKNKTPESLTSLVPEKESKRESKSTRSFNSPWTTNSKNVHRFEKSPPIGDKGSNNKNKSIIQQMMYMKNVMEAQKEKTKDSFMNTVVFSDGMGEVYTDADHLNNCLKSLSSEEFNKVADMNNPNNMSNLQSPACTPPLGSVQTRRNSPAVPLDAWIVSKLIGDEKSNLRRLTKKSFIGREKISIPQINPNRPSMFHPYQLGCIKESLNESNDRKNTTSSVSKQEKNICDLSEKFSLESDTSVKITFQMSSKNIGREVPKII</sequence>
<accession>A0AAD2DC46</accession>
<feature type="compositionally biased region" description="Polar residues" evidence="1">
    <location>
        <begin position="26"/>
        <end position="36"/>
    </location>
</feature>
<comment type="caution">
    <text evidence="2">The sequence shown here is derived from an EMBL/GenBank/DDBJ whole genome shotgun (WGS) entry which is preliminary data.</text>
</comment>
<proteinExistence type="predicted"/>
<feature type="compositionally biased region" description="Basic and acidic residues" evidence="1">
    <location>
        <begin position="16"/>
        <end position="25"/>
    </location>
</feature>
<feature type="region of interest" description="Disordered" evidence="1">
    <location>
        <begin position="186"/>
        <end position="250"/>
    </location>
</feature>
<reference evidence="2" key="1">
    <citation type="submission" date="2023-07" db="EMBL/GenBank/DDBJ databases">
        <authorList>
            <consortium name="AG Swart"/>
            <person name="Singh M."/>
            <person name="Singh A."/>
            <person name="Seah K."/>
            <person name="Emmerich C."/>
        </authorList>
    </citation>
    <scope>NUCLEOTIDE SEQUENCE</scope>
    <source>
        <strain evidence="2">DP1</strain>
    </source>
</reference>
<evidence type="ECO:0000313" key="2">
    <source>
        <dbReference type="EMBL" id="CAI2387320.1"/>
    </source>
</evidence>
<name>A0AAD2DC46_EUPCR</name>
<dbReference type="AlphaFoldDB" id="A0AAD2DC46"/>
<organism evidence="2 3">
    <name type="scientific">Euplotes crassus</name>
    <dbReference type="NCBI Taxonomy" id="5936"/>
    <lineage>
        <taxon>Eukaryota</taxon>
        <taxon>Sar</taxon>
        <taxon>Alveolata</taxon>
        <taxon>Ciliophora</taxon>
        <taxon>Intramacronucleata</taxon>
        <taxon>Spirotrichea</taxon>
        <taxon>Hypotrichia</taxon>
        <taxon>Euplotida</taxon>
        <taxon>Euplotidae</taxon>
        <taxon>Moneuplotes</taxon>
    </lineage>
</organism>
<feature type="compositionally biased region" description="Basic and acidic residues" evidence="1">
    <location>
        <begin position="208"/>
        <end position="218"/>
    </location>
</feature>
<feature type="region of interest" description="Disordered" evidence="1">
    <location>
        <begin position="16"/>
        <end position="36"/>
    </location>
</feature>
<protein>
    <submittedName>
        <fullName evidence="2">Uncharacterized protein</fullName>
    </submittedName>
</protein>
<dbReference type="EMBL" id="CAMPGE010029836">
    <property type="protein sequence ID" value="CAI2387320.1"/>
    <property type="molecule type" value="Genomic_DNA"/>
</dbReference>
<dbReference type="Proteomes" id="UP001295684">
    <property type="component" value="Unassembled WGS sequence"/>
</dbReference>